<sequence length="294" mass="33744">MHKKNIKTMTDIVNVLGSDNEEVKLSSPVVCADFIEKWLQNLERSMQLTIKDVIRQATIRFLGISSKELNINTLKAFIDEFPAQIVLIALQLKWTRLVQDALERKASERNKAINETKHEINMILDLLTDLSKANIPRPADRQKLETLVTIQVYLKEVTSAWRFKDASDFEWQKYTRFYYNTEKDCCLINITDWEAEYSYEYLGVKERLCVTPLTDRCYISLAQAMSMYYGGAPAGPAGTGKTETVKDLGRTLGIFVVVTNCSSEHRYTDMAKIFKGLCQSGLWGCFDEFNRIDL</sequence>
<dbReference type="InterPro" id="IPR035699">
    <property type="entry name" value="AAA_6"/>
</dbReference>
<evidence type="ECO:0000313" key="3">
    <source>
        <dbReference type="Proteomes" id="UP000823046"/>
    </source>
</evidence>
<dbReference type="PANTHER" id="PTHR45703:SF37">
    <property type="entry name" value="DYNEINS HEAVY CHAIN"/>
    <property type="match status" value="1"/>
</dbReference>
<dbReference type="InterPro" id="IPR042228">
    <property type="entry name" value="Dynein_linker_3"/>
</dbReference>
<dbReference type="Gene3D" id="1.20.58.1120">
    <property type="match status" value="1"/>
</dbReference>
<organism evidence="2 3">
    <name type="scientific">Cardiosporidium cionae</name>
    <dbReference type="NCBI Taxonomy" id="476202"/>
    <lineage>
        <taxon>Eukaryota</taxon>
        <taxon>Sar</taxon>
        <taxon>Alveolata</taxon>
        <taxon>Apicomplexa</taxon>
        <taxon>Aconoidasida</taxon>
        <taxon>Nephromycida</taxon>
        <taxon>Cardiosporidium</taxon>
    </lineage>
</organism>
<feature type="domain" description="Dynein heavy chain hydrolytic ATP-binding dynein motor region" evidence="1">
    <location>
        <begin position="197"/>
        <end position="293"/>
    </location>
</feature>
<accession>A0ABQ7J3S4</accession>
<dbReference type="Pfam" id="PF12774">
    <property type="entry name" value="AAA_6"/>
    <property type="match status" value="1"/>
</dbReference>
<protein>
    <recommendedName>
        <fullName evidence="1">Dynein heavy chain hydrolytic ATP-binding dynein motor region domain-containing protein</fullName>
    </recommendedName>
</protein>
<proteinExistence type="predicted"/>
<dbReference type="SUPFAM" id="SSF52540">
    <property type="entry name" value="P-loop containing nucleoside triphosphate hydrolases"/>
    <property type="match status" value="1"/>
</dbReference>
<dbReference type="PANTHER" id="PTHR45703">
    <property type="entry name" value="DYNEIN HEAVY CHAIN"/>
    <property type="match status" value="1"/>
</dbReference>
<dbReference type="InterPro" id="IPR027417">
    <property type="entry name" value="P-loop_NTPase"/>
</dbReference>
<evidence type="ECO:0000259" key="1">
    <source>
        <dbReference type="Pfam" id="PF12774"/>
    </source>
</evidence>
<feature type="non-terminal residue" evidence="2">
    <location>
        <position position="294"/>
    </location>
</feature>
<keyword evidence="3" id="KW-1185">Reference proteome</keyword>
<dbReference type="InterPro" id="IPR026983">
    <property type="entry name" value="DHC"/>
</dbReference>
<gene>
    <name evidence="2" type="ORF">IE077_004244</name>
</gene>
<reference evidence="2 3" key="1">
    <citation type="journal article" date="2020" name="bioRxiv">
        <title>Metabolic contributions of an alphaproteobacterial endosymbiont in the apicomplexan Cardiosporidium cionae.</title>
        <authorList>
            <person name="Hunter E.S."/>
            <person name="Paight C.J."/>
            <person name="Lane C.E."/>
        </authorList>
    </citation>
    <scope>NUCLEOTIDE SEQUENCE [LARGE SCALE GENOMIC DNA]</scope>
    <source>
        <strain evidence="2">ESH_2018</strain>
    </source>
</reference>
<dbReference type="Gene3D" id="3.40.50.300">
    <property type="entry name" value="P-loop containing nucleotide triphosphate hydrolases"/>
    <property type="match status" value="1"/>
</dbReference>
<dbReference type="Gene3D" id="3.20.180.20">
    <property type="entry name" value="Dynein heavy chain, N-terminal domain 2"/>
    <property type="match status" value="1"/>
</dbReference>
<name>A0ABQ7J3S4_9APIC</name>
<evidence type="ECO:0000313" key="2">
    <source>
        <dbReference type="EMBL" id="KAF8817676.1"/>
    </source>
</evidence>
<dbReference type="EMBL" id="JADAQX010002122">
    <property type="protein sequence ID" value="KAF8817676.1"/>
    <property type="molecule type" value="Genomic_DNA"/>
</dbReference>
<comment type="caution">
    <text evidence="2">The sequence shown here is derived from an EMBL/GenBank/DDBJ whole genome shotgun (WGS) entry which is preliminary data.</text>
</comment>
<dbReference type="Proteomes" id="UP000823046">
    <property type="component" value="Unassembled WGS sequence"/>
</dbReference>